<organism evidence="2">
    <name type="scientific">marine sediment metagenome</name>
    <dbReference type="NCBI Taxonomy" id="412755"/>
    <lineage>
        <taxon>unclassified sequences</taxon>
        <taxon>metagenomes</taxon>
        <taxon>ecological metagenomes</taxon>
    </lineage>
</organism>
<accession>X0Y6M4</accession>
<feature type="region of interest" description="Disordered" evidence="1">
    <location>
        <begin position="1"/>
        <end position="31"/>
    </location>
</feature>
<evidence type="ECO:0000313" key="2">
    <source>
        <dbReference type="EMBL" id="GAG32511.1"/>
    </source>
</evidence>
<feature type="non-terminal residue" evidence="2">
    <location>
        <position position="31"/>
    </location>
</feature>
<proteinExistence type="predicted"/>
<dbReference type="EMBL" id="BARS01040144">
    <property type="protein sequence ID" value="GAG32511.1"/>
    <property type="molecule type" value="Genomic_DNA"/>
</dbReference>
<feature type="compositionally biased region" description="Basic and acidic residues" evidence="1">
    <location>
        <begin position="10"/>
        <end position="20"/>
    </location>
</feature>
<protein>
    <submittedName>
        <fullName evidence="2">Uncharacterized protein</fullName>
    </submittedName>
</protein>
<gene>
    <name evidence="2" type="ORF">S01H1_61241</name>
</gene>
<dbReference type="AlphaFoldDB" id="X0Y6M4"/>
<evidence type="ECO:0000256" key="1">
    <source>
        <dbReference type="SAM" id="MobiDB-lite"/>
    </source>
</evidence>
<name>X0Y6M4_9ZZZZ</name>
<comment type="caution">
    <text evidence="2">The sequence shown here is derived from an EMBL/GenBank/DDBJ whole genome shotgun (WGS) entry which is preliminary data.</text>
</comment>
<sequence>MRHVDLNMGDVRDLRRHEPEIGAGEIGRAEP</sequence>
<reference evidence="2" key="1">
    <citation type="journal article" date="2014" name="Front. Microbiol.">
        <title>High frequency of phylogenetically diverse reductive dehalogenase-homologous genes in deep subseafloor sedimentary metagenomes.</title>
        <authorList>
            <person name="Kawai M."/>
            <person name="Futagami T."/>
            <person name="Toyoda A."/>
            <person name="Takaki Y."/>
            <person name="Nishi S."/>
            <person name="Hori S."/>
            <person name="Arai W."/>
            <person name="Tsubouchi T."/>
            <person name="Morono Y."/>
            <person name="Uchiyama I."/>
            <person name="Ito T."/>
            <person name="Fujiyama A."/>
            <person name="Inagaki F."/>
            <person name="Takami H."/>
        </authorList>
    </citation>
    <scope>NUCLEOTIDE SEQUENCE</scope>
    <source>
        <strain evidence="2">Expedition CK06-06</strain>
    </source>
</reference>